<comment type="caution">
    <text evidence="1">The sequence shown here is derived from an EMBL/GenBank/DDBJ whole genome shotgun (WGS) entry which is preliminary data.</text>
</comment>
<reference evidence="1 2" key="1">
    <citation type="journal article" date="2020" name="Nat. Commun.">
        <title>Genome of Tripterygium wilfordii and identification of cytochrome P450 involved in triptolide biosynthesis.</title>
        <authorList>
            <person name="Tu L."/>
            <person name="Su P."/>
            <person name="Zhang Z."/>
            <person name="Gao L."/>
            <person name="Wang J."/>
            <person name="Hu T."/>
            <person name="Zhou J."/>
            <person name="Zhang Y."/>
            <person name="Zhao Y."/>
            <person name="Liu Y."/>
            <person name="Song Y."/>
            <person name="Tong Y."/>
            <person name="Lu Y."/>
            <person name="Yang J."/>
            <person name="Xu C."/>
            <person name="Jia M."/>
            <person name="Peters R.J."/>
            <person name="Huang L."/>
            <person name="Gao W."/>
        </authorList>
    </citation>
    <scope>NUCLEOTIDE SEQUENCE [LARGE SCALE GENOMIC DNA]</scope>
    <source>
        <strain evidence="2">cv. XIE 37</strain>
        <tissue evidence="1">Leaf</tissue>
    </source>
</reference>
<dbReference type="Proteomes" id="UP000593562">
    <property type="component" value="Unassembled WGS sequence"/>
</dbReference>
<dbReference type="EMBL" id="JAAARO010000018">
    <property type="protein sequence ID" value="KAF5732297.1"/>
    <property type="molecule type" value="Genomic_DNA"/>
</dbReference>
<protein>
    <submittedName>
        <fullName evidence="1">NAC domain-containing protein 7-like</fullName>
    </submittedName>
</protein>
<dbReference type="AlphaFoldDB" id="A0A7J7CEJ5"/>
<accession>A0A7J7CEJ5</accession>
<proteinExistence type="predicted"/>
<gene>
    <name evidence="1" type="ORF">HS088_TW18G00991</name>
</gene>
<evidence type="ECO:0000313" key="1">
    <source>
        <dbReference type="EMBL" id="KAF5732297.1"/>
    </source>
</evidence>
<dbReference type="InParanoid" id="A0A7J7CEJ5"/>
<organism evidence="1 2">
    <name type="scientific">Tripterygium wilfordii</name>
    <name type="common">Thunder God vine</name>
    <dbReference type="NCBI Taxonomy" id="458696"/>
    <lineage>
        <taxon>Eukaryota</taxon>
        <taxon>Viridiplantae</taxon>
        <taxon>Streptophyta</taxon>
        <taxon>Embryophyta</taxon>
        <taxon>Tracheophyta</taxon>
        <taxon>Spermatophyta</taxon>
        <taxon>Magnoliopsida</taxon>
        <taxon>eudicotyledons</taxon>
        <taxon>Gunneridae</taxon>
        <taxon>Pentapetalae</taxon>
        <taxon>rosids</taxon>
        <taxon>fabids</taxon>
        <taxon>Celastrales</taxon>
        <taxon>Celastraceae</taxon>
        <taxon>Tripterygium</taxon>
    </lineage>
</organism>
<evidence type="ECO:0000313" key="2">
    <source>
        <dbReference type="Proteomes" id="UP000593562"/>
    </source>
</evidence>
<sequence>MEFGLTQVHHPTFRHREKEVDTEIKEQKLGKFRLHEEGWVVCRAFKKRITTIRKVISEHESPCWYDDQGSLMPDLDSSPPKQNPHPNMAAYHHLPNNYPCKEELDHQQYFQYQVPHHDHFLQLPLLENPKLLHPPSTSTATLTSNISMAAYNYGELDMNQKVSNVQSSISLTEEEHMQQNLQSVFGNERGGADQVTDWRVLDKFVASQLSQDGHDLSKENNVVFQGSADKCSC</sequence>
<name>A0A7J7CEJ5_TRIWF</name>
<keyword evidence="2" id="KW-1185">Reference proteome</keyword>